<evidence type="ECO:0000256" key="7">
    <source>
        <dbReference type="ARBA" id="ARBA00022989"/>
    </source>
</evidence>
<dbReference type="EMBL" id="CP157484">
    <property type="protein sequence ID" value="XBO39039.1"/>
    <property type="molecule type" value="Genomic_DNA"/>
</dbReference>
<feature type="compositionally biased region" description="Low complexity" evidence="11">
    <location>
        <begin position="202"/>
        <end position="218"/>
    </location>
</feature>
<keyword evidence="2 10" id="KW-0645">Protease</keyword>
<dbReference type="InterPro" id="IPR050083">
    <property type="entry name" value="HtpX_protease"/>
</dbReference>
<dbReference type="InterPro" id="IPR001915">
    <property type="entry name" value="Peptidase_M48"/>
</dbReference>
<dbReference type="AlphaFoldDB" id="A0AAU7JGB4"/>
<sequence length="373" mass="39249">MNPVFGLYTHIRANRIRSAFMLAGLVALVYVLTFAAALLGEALGPDAGLAELVRRAGRDLRAAAPWVTAGVALWTWAAYLFHQRLIDAVSGARGVTRAEEPRLYTLLETLCIARGMPVPRLEILESEALNAYATGMNERQYAITVTTALRAALTDAEMEAVLGHELTHIRNEDVRMMVIAVVIAGVVSFFAELIFRVLSNFSSGPVSSRSSSSSSSSSDSRDKGSGGAFAAILIGVALIAVAWLLSQAIRFGLSRSREFLADAGAVELTKNPDAMISALMKISGRGEIEGVPSGLMEMCVDNPRSGFADLFATHPPIEERIEALVRYAGGHVPPPALAAPEAAGASGFLPPTGGSALAAPSAEAPGPWGPRPG</sequence>
<evidence type="ECO:0000313" key="14">
    <source>
        <dbReference type="EMBL" id="XBO39039.1"/>
    </source>
</evidence>
<feature type="region of interest" description="Disordered" evidence="11">
    <location>
        <begin position="338"/>
        <end position="373"/>
    </location>
</feature>
<dbReference type="Pfam" id="PF01435">
    <property type="entry name" value="Peptidase_M48"/>
    <property type="match status" value="1"/>
</dbReference>
<evidence type="ECO:0000256" key="1">
    <source>
        <dbReference type="ARBA" id="ARBA00022475"/>
    </source>
</evidence>
<keyword evidence="3 12" id="KW-0812">Transmembrane</keyword>
<protein>
    <submittedName>
        <fullName evidence="14">M48 family metallopeptidase</fullName>
    </submittedName>
</protein>
<evidence type="ECO:0000256" key="2">
    <source>
        <dbReference type="ARBA" id="ARBA00022670"/>
    </source>
</evidence>
<comment type="similarity">
    <text evidence="10">Belongs to the peptidase M48 family.</text>
</comment>
<keyword evidence="6 10" id="KW-0862">Zinc</keyword>
<keyword evidence="5 10" id="KW-0378">Hydrolase</keyword>
<dbReference type="CDD" id="cd07340">
    <property type="entry name" value="M48B_Htpx_like"/>
    <property type="match status" value="1"/>
</dbReference>
<feature type="transmembrane region" description="Helical" evidence="12">
    <location>
        <begin position="226"/>
        <end position="245"/>
    </location>
</feature>
<organism evidence="14">
    <name type="scientific">Alsobacter sp. KACC 23698</name>
    <dbReference type="NCBI Taxonomy" id="3149229"/>
    <lineage>
        <taxon>Bacteria</taxon>
        <taxon>Pseudomonadati</taxon>
        <taxon>Pseudomonadota</taxon>
        <taxon>Alphaproteobacteria</taxon>
        <taxon>Hyphomicrobiales</taxon>
        <taxon>Alsobacteraceae</taxon>
        <taxon>Alsobacter</taxon>
    </lineage>
</organism>
<proteinExistence type="inferred from homology"/>
<dbReference type="PANTHER" id="PTHR43221:SF2">
    <property type="entry name" value="PROTEASE HTPX HOMOLOG"/>
    <property type="match status" value="1"/>
</dbReference>
<reference evidence="14" key="1">
    <citation type="submission" date="2024-05" db="EMBL/GenBank/DDBJ databases">
        <authorList>
            <person name="Kim S."/>
            <person name="Heo J."/>
            <person name="Choi H."/>
            <person name="Choi Y."/>
            <person name="Kwon S.-W."/>
            <person name="Kim Y."/>
        </authorList>
    </citation>
    <scope>NUCLEOTIDE SEQUENCE</scope>
    <source>
        <strain evidence="14">KACC 23698</strain>
    </source>
</reference>
<name>A0AAU7JGB4_9HYPH</name>
<feature type="transmembrane region" description="Helical" evidence="12">
    <location>
        <begin position="176"/>
        <end position="198"/>
    </location>
</feature>
<keyword evidence="7 12" id="KW-1133">Transmembrane helix</keyword>
<feature type="transmembrane region" description="Helical" evidence="12">
    <location>
        <begin position="63"/>
        <end position="81"/>
    </location>
</feature>
<dbReference type="GO" id="GO:0046872">
    <property type="term" value="F:metal ion binding"/>
    <property type="evidence" value="ECO:0007669"/>
    <property type="project" value="UniProtKB-KW"/>
</dbReference>
<evidence type="ECO:0000256" key="9">
    <source>
        <dbReference type="ARBA" id="ARBA00023136"/>
    </source>
</evidence>
<feature type="domain" description="Peptidase M48" evidence="13">
    <location>
        <begin position="99"/>
        <end position="326"/>
    </location>
</feature>
<dbReference type="GO" id="GO:0004222">
    <property type="term" value="F:metalloendopeptidase activity"/>
    <property type="evidence" value="ECO:0007669"/>
    <property type="project" value="InterPro"/>
</dbReference>
<keyword evidence="1" id="KW-1003">Cell membrane</keyword>
<evidence type="ECO:0000256" key="4">
    <source>
        <dbReference type="ARBA" id="ARBA00022723"/>
    </source>
</evidence>
<keyword evidence="9 12" id="KW-0472">Membrane</keyword>
<keyword evidence="8 10" id="KW-0482">Metalloprotease</keyword>
<evidence type="ECO:0000256" key="5">
    <source>
        <dbReference type="ARBA" id="ARBA00022801"/>
    </source>
</evidence>
<dbReference type="GO" id="GO:0006508">
    <property type="term" value="P:proteolysis"/>
    <property type="evidence" value="ECO:0007669"/>
    <property type="project" value="UniProtKB-KW"/>
</dbReference>
<accession>A0AAU7JGB4</accession>
<evidence type="ECO:0000256" key="10">
    <source>
        <dbReference type="RuleBase" id="RU003983"/>
    </source>
</evidence>
<gene>
    <name evidence="14" type="ORF">ABEG18_25735</name>
</gene>
<feature type="region of interest" description="Disordered" evidence="11">
    <location>
        <begin position="202"/>
        <end position="223"/>
    </location>
</feature>
<keyword evidence="4" id="KW-0479">Metal-binding</keyword>
<evidence type="ECO:0000256" key="8">
    <source>
        <dbReference type="ARBA" id="ARBA00023049"/>
    </source>
</evidence>
<dbReference type="Gene3D" id="3.30.2010.10">
    <property type="entry name" value="Metalloproteases ('zincins'), catalytic domain"/>
    <property type="match status" value="1"/>
</dbReference>
<feature type="transmembrane region" description="Helical" evidence="12">
    <location>
        <begin position="20"/>
        <end position="43"/>
    </location>
</feature>
<evidence type="ECO:0000259" key="13">
    <source>
        <dbReference type="Pfam" id="PF01435"/>
    </source>
</evidence>
<evidence type="ECO:0000256" key="6">
    <source>
        <dbReference type="ARBA" id="ARBA00022833"/>
    </source>
</evidence>
<evidence type="ECO:0000256" key="12">
    <source>
        <dbReference type="SAM" id="Phobius"/>
    </source>
</evidence>
<evidence type="ECO:0000256" key="11">
    <source>
        <dbReference type="SAM" id="MobiDB-lite"/>
    </source>
</evidence>
<dbReference type="RefSeq" id="WP_406855878.1">
    <property type="nucleotide sequence ID" value="NZ_CP157484.1"/>
</dbReference>
<evidence type="ECO:0000256" key="3">
    <source>
        <dbReference type="ARBA" id="ARBA00022692"/>
    </source>
</evidence>
<dbReference type="PANTHER" id="PTHR43221">
    <property type="entry name" value="PROTEASE HTPX"/>
    <property type="match status" value="1"/>
</dbReference>
<comment type="cofactor">
    <cofactor evidence="10">
        <name>Zn(2+)</name>
        <dbReference type="ChEBI" id="CHEBI:29105"/>
    </cofactor>
    <text evidence="10">Binds 1 zinc ion per subunit.</text>
</comment>